<dbReference type="EMBL" id="CAWUFR010000209">
    <property type="protein sequence ID" value="CAK6972668.1"/>
    <property type="molecule type" value="Genomic_DNA"/>
</dbReference>
<feature type="compositionally biased region" description="Acidic residues" evidence="1">
    <location>
        <begin position="184"/>
        <end position="210"/>
    </location>
</feature>
<evidence type="ECO:0000256" key="1">
    <source>
        <dbReference type="SAM" id="MobiDB-lite"/>
    </source>
</evidence>
<feature type="compositionally biased region" description="Basic residues" evidence="1">
    <location>
        <begin position="239"/>
        <end position="251"/>
    </location>
</feature>
<dbReference type="Proteomes" id="UP001314229">
    <property type="component" value="Unassembled WGS sequence"/>
</dbReference>
<gene>
    <name evidence="2" type="ORF">FSCOSCO3_A035996</name>
</gene>
<accession>A0AAV1PLG5</accession>
<dbReference type="PANTHER" id="PTHR34348:SF1">
    <property type="entry name" value="SURFEIT LOCUS PROTEIN 2"/>
    <property type="match status" value="1"/>
</dbReference>
<feature type="region of interest" description="Disordered" evidence="1">
    <location>
        <begin position="129"/>
        <end position="251"/>
    </location>
</feature>
<evidence type="ECO:0000313" key="2">
    <source>
        <dbReference type="EMBL" id="CAK6972668.1"/>
    </source>
</evidence>
<dbReference type="Pfam" id="PF05477">
    <property type="entry name" value="SURF2"/>
    <property type="match status" value="1"/>
</dbReference>
<organism evidence="2 3">
    <name type="scientific">Scomber scombrus</name>
    <name type="common">Atlantic mackerel</name>
    <name type="synonym">Scomber vernalis</name>
    <dbReference type="NCBI Taxonomy" id="13677"/>
    <lineage>
        <taxon>Eukaryota</taxon>
        <taxon>Metazoa</taxon>
        <taxon>Chordata</taxon>
        <taxon>Craniata</taxon>
        <taxon>Vertebrata</taxon>
        <taxon>Euteleostomi</taxon>
        <taxon>Actinopterygii</taxon>
        <taxon>Neopterygii</taxon>
        <taxon>Teleostei</taxon>
        <taxon>Neoteleostei</taxon>
        <taxon>Acanthomorphata</taxon>
        <taxon>Pelagiaria</taxon>
        <taxon>Scombriformes</taxon>
        <taxon>Scombridae</taxon>
        <taxon>Scomber</taxon>
    </lineage>
</organism>
<keyword evidence="3" id="KW-1185">Reference proteome</keyword>
<proteinExistence type="predicted"/>
<comment type="caution">
    <text evidence="2">The sequence shown here is derived from an EMBL/GenBank/DDBJ whole genome shotgun (WGS) entry which is preliminary data.</text>
</comment>
<protein>
    <submittedName>
        <fullName evidence="2">Surfeit locus protein 2</fullName>
    </submittedName>
</protein>
<dbReference type="AlphaFoldDB" id="A0AAV1PLG5"/>
<dbReference type="InterPro" id="IPR008833">
    <property type="entry name" value="Surf2"/>
</dbReference>
<name>A0AAV1PLG5_SCOSC</name>
<reference evidence="2 3" key="1">
    <citation type="submission" date="2024-01" db="EMBL/GenBank/DDBJ databases">
        <authorList>
            <person name="Alioto T."/>
            <person name="Alioto T."/>
            <person name="Gomez Garrido J."/>
        </authorList>
    </citation>
    <scope>NUCLEOTIDE SEQUENCE [LARGE SCALE GENOMIC DNA]</scope>
</reference>
<sequence>MEELPADLKAFLLNHPFLQLIDGKKIKCTLNGHEFPCNLSELQNFTKGKKYEKLSATAEFNYSQYEPHVVPSSKQPNQLFCKLTLRHLNRQPHHVLRHVNGKRFNKALAKYEDCVKQGIDFVPARLKQKRPKAIREDFNQGRAPKHGNNVWEPSSSDDGHSDSEDSMSDLYPSSMFTLNKEAEEAMEDGGGEKEDDFQTDEDEDENEEMEVDKQVQQKRKKVQGSGLQKKFRNNNWKSGRNKKKLKAQSGK</sequence>
<evidence type="ECO:0000313" key="3">
    <source>
        <dbReference type="Proteomes" id="UP001314229"/>
    </source>
</evidence>
<dbReference type="PANTHER" id="PTHR34348">
    <property type="entry name" value="SURFEIT LOCUS PROTEIN 2"/>
    <property type="match status" value="1"/>
</dbReference>